<protein>
    <submittedName>
        <fullName evidence="1">Uncharacterized protein</fullName>
    </submittedName>
</protein>
<accession>A0A2S5RAD3</accession>
<organism evidence="1 2">
    <name type="scientific">Holospora curviuscula</name>
    <dbReference type="NCBI Taxonomy" id="1082868"/>
    <lineage>
        <taxon>Bacteria</taxon>
        <taxon>Pseudomonadati</taxon>
        <taxon>Pseudomonadota</taxon>
        <taxon>Alphaproteobacteria</taxon>
        <taxon>Holosporales</taxon>
        <taxon>Holosporaceae</taxon>
        <taxon>Holospora</taxon>
    </lineage>
</organism>
<dbReference type="AlphaFoldDB" id="A0A2S5RAD3"/>
<gene>
    <name evidence="1" type="ORF">HCUR_00482</name>
</gene>
<dbReference type="EMBL" id="PHHC01000078">
    <property type="protein sequence ID" value="PPE04291.1"/>
    <property type="molecule type" value="Genomic_DNA"/>
</dbReference>
<keyword evidence="2" id="KW-1185">Reference proteome</keyword>
<dbReference type="RefSeq" id="WP_104206572.1">
    <property type="nucleotide sequence ID" value="NZ_PHHC01000078.1"/>
</dbReference>
<evidence type="ECO:0000313" key="2">
    <source>
        <dbReference type="Proteomes" id="UP000239425"/>
    </source>
</evidence>
<dbReference type="Proteomes" id="UP000239425">
    <property type="component" value="Unassembled WGS sequence"/>
</dbReference>
<sequence>MTRQQIYNEIRARSPLDIYSAPELLEALELFENEDLLEDLEDLYQEWGKGVQLNRAREKEEFERIQKCESLFEFITEAIFNHGDPSVIPPLLKYVPSDDTDQDLVFMEDYSSEQICNGITNARCFGEDYIPVLLGCIHELLPRAMANADSFLYQMILDDLVYFKETRPLVSYFYLAQKESLMQIFDYSIEKTLEEVKEGKSQEMFNCAIDRISRPIISVSFENEPIDQIAFFRQEFLKLHGHDG</sequence>
<evidence type="ECO:0000313" key="1">
    <source>
        <dbReference type="EMBL" id="PPE04291.1"/>
    </source>
</evidence>
<comment type="caution">
    <text evidence="1">The sequence shown here is derived from an EMBL/GenBank/DDBJ whole genome shotgun (WGS) entry which is preliminary data.</text>
</comment>
<reference evidence="1 2" key="1">
    <citation type="submission" date="2017-11" db="EMBL/GenBank/DDBJ databases">
        <title>Comparative genomic analysis of Holospora spp., intranuclear symbionts of paramecia.</title>
        <authorList>
            <person name="Garushyants S.K."/>
            <person name="Beliavskaya A."/>
            <person name="Malko D.B."/>
            <person name="Logacheva M.D."/>
            <person name="Rautian M.S."/>
            <person name="Gelfand M.S."/>
        </authorList>
    </citation>
    <scope>NUCLEOTIDE SEQUENCE [LARGE SCALE GENOMIC DNA]</scope>
    <source>
        <strain evidence="2">02AZ16</strain>
    </source>
</reference>
<dbReference type="OrthoDB" id="8504297at2"/>
<proteinExistence type="predicted"/>
<name>A0A2S5RAD3_9PROT</name>